<feature type="binding site" evidence="1">
    <location>
        <position position="61"/>
    </location>
    <ligand>
        <name>substrate</name>
    </ligand>
</feature>
<name>A0A841C6W6_9LACT</name>
<dbReference type="GO" id="GO:0016791">
    <property type="term" value="F:phosphatase activity"/>
    <property type="evidence" value="ECO:0007669"/>
    <property type="project" value="TreeGrafter"/>
</dbReference>
<dbReference type="CDD" id="cd07067">
    <property type="entry name" value="HP_PGM_like"/>
    <property type="match status" value="1"/>
</dbReference>
<dbReference type="InterPro" id="IPR013078">
    <property type="entry name" value="His_Pase_superF_clade-1"/>
</dbReference>
<organism evidence="2 3">
    <name type="scientific">Lactovum miscens</name>
    <dbReference type="NCBI Taxonomy" id="190387"/>
    <lineage>
        <taxon>Bacteria</taxon>
        <taxon>Bacillati</taxon>
        <taxon>Bacillota</taxon>
        <taxon>Bacilli</taxon>
        <taxon>Lactobacillales</taxon>
        <taxon>Streptococcaceae</taxon>
        <taxon>Lactovum</taxon>
    </lineage>
</organism>
<dbReference type="PROSITE" id="PS00175">
    <property type="entry name" value="PG_MUTASE"/>
    <property type="match status" value="1"/>
</dbReference>
<dbReference type="InterPro" id="IPR001345">
    <property type="entry name" value="PG/BPGM_mutase_AS"/>
</dbReference>
<dbReference type="RefSeq" id="WP_183540071.1">
    <property type="nucleotide sequence ID" value="NZ_JACHHV010000017.1"/>
</dbReference>
<evidence type="ECO:0000313" key="3">
    <source>
        <dbReference type="Proteomes" id="UP000562464"/>
    </source>
</evidence>
<keyword evidence="3" id="KW-1185">Reference proteome</keyword>
<keyword evidence="2" id="KW-0413">Isomerase</keyword>
<dbReference type="Proteomes" id="UP000562464">
    <property type="component" value="Unassembled WGS sequence"/>
</dbReference>
<dbReference type="PANTHER" id="PTHR48100:SF5">
    <property type="entry name" value="HISTIDINE PHOSPHATASE FAMILY PROTEIN"/>
    <property type="match status" value="1"/>
</dbReference>
<gene>
    <name evidence="2" type="ORF">HNQ37_001107</name>
</gene>
<dbReference type="PANTHER" id="PTHR48100">
    <property type="entry name" value="BROAD-SPECIFICITY PHOSPHATASE YOR283W-RELATED"/>
    <property type="match status" value="1"/>
</dbReference>
<dbReference type="SUPFAM" id="SSF53254">
    <property type="entry name" value="Phosphoglycerate mutase-like"/>
    <property type="match status" value="1"/>
</dbReference>
<dbReference type="EC" id="5.4.2.12" evidence="2"/>
<dbReference type="Gene3D" id="3.40.50.1240">
    <property type="entry name" value="Phosphoglycerate mutase-like"/>
    <property type="match status" value="1"/>
</dbReference>
<proteinExistence type="predicted"/>
<reference evidence="2 3" key="1">
    <citation type="submission" date="2020-08" db="EMBL/GenBank/DDBJ databases">
        <title>Genomic Encyclopedia of Type Strains, Phase IV (KMG-IV): sequencing the most valuable type-strain genomes for metagenomic binning, comparative biology and taxonomic classification.</title>
        <authorList>
            <person name="Goeker M."/>
        </authorList>
    </citation>
    <scope>NUCLEOTIDE SEQUENCE [LARGE SCALE GENOMIC DNA]</scope>
    <source>
        <strain evidence="2 3">DSM 14925</strain>
    </source>
</reference>
<evidence type="ECO:0000256" key="1">
    <source>
        <dbReference type="PIRSR" id="PIRSR613078-2"/>
    </source>
</evidence>
<dbReference type="InterPro" id="IPR029033">
    <property type="entry name" value="His_PPase_superfam"/>
</dbReference>
<dbReference type="GO" id="GO:0005737">
    <property type="term" value="C:cytoplasm"/>
    <property type="evidence" value="ECO:0007669"/>
    <property type="project" value="TreeGrafter"/>
</dbReference>
<protein>
    <submittedName>
        <fullName evidence="2">Putative phosphoglycerate mutase</fullName>
        <ecNumber evidence="2">5.4.2.12</ecNumber>
    </submittedName>
</protein>
<feature type="binding site" evidence="1">
    <location>
        <begin position="9"/>
        <end position="16"/>
    </location>
    <ligand>
        <name>substrate</name>
    </ligand>
</feature>
<comment type="caution">
    <text evidence="2">The sequence shown here is derived from an EMBL/GenBank/DDBJ whole genome shotgun (WGS) entry which is preliminary data.</text>
</comment>
<evidence type="ECO:0000313" key="2">
    <source>
        <dbReference type="EMBL" id="MBB5888215.1"/>
    </source>
</evidence>
<dbReference type="EMBL" id="JACHHV010000017">
    <property type="protein sequence ID" value="MBB5888215.1"/>
    <property type="molecule type" value="Genomic_DNA"/>
</dbReference>
<dbReference type="InterPro" id="IPR050275">
    <property type="entry name" value="PGM_Phosphatase"/>
</dbReference>
<dbReference type="Pfam" id="PF00300">
    <property type="entry name" value="His_Phos_1"/>
    <property type="match status" value="1"/>
</dbReference>
<accession>A0A841C6W6</accession>
<sequence>MKKHIYLMRHGQTVFNLQHRIQGWTDSPLTGLGRYQAREAGEFMLTYPLKFDHFYSSPLSRASDTLELVFPGEDYIKLDGLKEGNFGLLDGQSDGLDPEKRSEWISKLKDPLREKVATRISKTLIELMEREDHYEVLCATHGAASLYFTNDIAKQGKFDSFQDIHNLDILMFSYDSEDKSFTFIEQIHTIQ</sequence>
<dbReference type="GO" id="GO:0004619">
    <property type="term" value="F:phosphoglycerate mutase activity"/>
    <property type="evidence" value="ECO:0007669"/>
    <property type="project" value="UniProtKB-EC"/>
</dbReference>
<dbReference type="SMART" id="SM00855">
    <property type="entry name" value="PGAM"/>
    <property type="match status" value="1"/>
</dbReference>
<dbReference type="AlphaFoldDB" id="A0A841C6W6"/>